<dbReference type="GO" id="GO:0003841">
    <property type="term" value="F:1-acylglycerol-3-phosphate O-acyltransferase activity"/>
    <property type="evidence" value="ECO:0007669"/>
    <property type="project" value="TreeGrafter"/>
</dbReference>
<comment type="pathway">
    <text evidence="1">Lipid metabolism.</text>
</comment>
<organism evidence="7 8">
    <name type="scientific">Palleronia sediminis</name>
    <dbReference type="NCBI Taxonomy" id="2547833"/>
    <lineage>
        <taxon>Bacteria</taxon>
        <taxon>Pseudomonadati</taxon>
        <taxon>Pseudomonadota</taxon>
        <taxon>Alphaproteobacteria</taxon>
        <taxon>Rhodobacterales</taxon>
        <taxon>Roseobacteraceae</taxon>
        <taxon>Palleronia</taxon>
    </lineage>
</organism>
<keyword evidence="5" id="KW-0812">Transmembrane</keyword>
<evidence type="ECO:0000313" key="7">
    <source>
        <dbReference type="EMBL" id="TDL81614.1"/>
    </source>
</evidence>
<protein>
    <submittedName>
        <fullName evidence="7">1-acyl-sn-glycerol-3-phosphate acyltransferase</fullName>
    </submittedName>
</protein>
<dbReference type="PANTHER" id="PTHR10434">
    <property type="entry name" value="1-ACYL-SN-GLYCEROL-3-PHOSPHATE ACYLTRANSFERASE"/>
    <property type="match status" value="1"/>
</dbReference>
<name>A0A4R6AF50_9RHOB</name>
<feature type="transmembrane region" description="Helical" evidence="5">
    <location>
        <begin position="41"/>
        <end position="64"/>
    </location>
</feature>
<evidence type="ECO:0000259" key="6">
    <source>
        <dbReference type="SMART" id="SM00563"/>
    </source>
</evidence>
<dbReference type="InterPro" id="IPR002123">
    <property type="entry name" value="Plipid/glycerol_acylTrfase"/>
</dbReference>
<dbReference type="SUPFAM" id="SSF69593">
    <property type="entry name" value="Glycerol-3-phosphate (1)-acyltransferase"/>
    <property type="match status" value="1"/>
</dbReference>
<keyword evidence="8" id="KW-1185">Reference proteome</keyword>
<keyword evidence="2 7" id="KW-0808">Transferase</keyword>
<keyword evidence="3 7" id="KW-0012">Acyltransferase</keyword>
<keyword evidence="5" id="KW-0472">Membrane</keyword>
<dbReference type="OrthoDB" id="5290997at2"/>
<evidence type="ECO:0000256" key="4">
    <source>
        <dbReference type="SAM" id="MobiDB-lite"/>
    </source>
</evidence>
<dbReference type="AlphaFoldDB" id="A0A4R6AF50"/>
<feature type="domain" description="Phospholipid/glycerol acyltransferase" evidence="6">
    <location>
        <begin position="103"/>
        <end position="218"/>
    </location>
</feature>
<evidence type="ECO:0000256" key="5">
    <source>
        <dbReference type="SAM" id="Phobius"/>
    </source>
</evidence>
<proteinExistence type="predicted"/>
<dbReference type="PANTHER" id="PTHR10434:SF40">
    <property type="entry name" value="1-ACYL-SN-GLYCEROL-3-PHOSPHATE ACYLTRANSFERASE"/>
    <property type="match status" value="1"/>
</dbReference>
<dbReference type="EMBL" id="SNAA01000004">
    <property type="protein sequence ID" value="TDL81614.1"/>
    <property type="molecule type" value="Genomic_DNA"/>
</dbReference>
<comment type="caution">
    <text evidence="7">The sequence shown here is derived from an EMBL/GenBank/DDBJ whole genome shotgun (WGS) entry which is preliminary data.</text>
</comment>
<gene>
    <name evidence="7" type="ORF">E2L08_05745</name>
</gene>
<dbReference type="GO" id="GO:0006654">
    <property type="term" value="P:phosphatidic acid biosynthetic process"/>
    <property type="evidence" value="ECO:0007669"/>
    <property type="project" value="TreeGrafter"/>
</dbReference>
<evidence type="ECO:0000256" key="3">
    <source>
        <dbReference type="ARBA" id="ARBA00023315"/>
    </source>
</evidence>
<dbReference type="Proteomes" id="UP000295701">
    <property type="component" value="Unassembled WGS sequence"/>
</dbReference>
<evidence type="ECO:0000313" key="8">
    <source>
        <dbReference type="Proteomes" id="UP000295701"/>
    </source>
</evidence>
<evidence type="ECO:0000256" key="1">
    <source>
        <dbReference type="ARBA" id="ARBA00005189"/>
    </source>
</evidence>
<dbReference type="CDD" id="cd07989">
    <property type="entry name" value="LPLAT_AGPAT-like"/>
    <property type="match status" value="1"/>
</dbReference>
<accession>A0A4R6AF50</accession>
<dbReference type="SMART" id="SM00563">
    <property type="entry name" value="PlsC"/>
    <property type="match status" value="1"/>
</dbReference>
<dbReference type="Pfam" id="PF01553">
    <property type="entry name" value="Acyltransferase"/>
    <property type="match status" value="1"/>
</dbReference>
<feature type="compositionally biased region" description="Basic and acidic residues" evidence="4">
    <location>
        <begin position="12"/>
        <end position="22"/>
    </location>
</feature>
<reference evidence="7 8" key="1">
    <citation type="submission" date="2019-03" db="EMBL/GenBank/DDBJ databases">
        <title>Primorskyibacter sp. SS33 isolated from sediments.</title>
        <authorList>
            <person name="Xunke S."/>
        </authorList>
    </citation>
    <scope>NUCLEOTIDE SEQUENCE [LARGE SCALE GENOMIC DNA]</scope>
    <source>
        <strain evidence="7 8">SS33</strain>
    </source>
</reference>
<sequence length="284" mass="30977">MARAASGAVPDRGGRVPRDPHGRLSRAQGHPVRLWLYLRSALFIGQMYLVMAVMALAWLPVVLTRPDGASRAIRSYCRYVRWSARAICGLASEVRGPVPQGEVLIASKHQSFFDIILLCSVLPAPKFIMKKELLRTPIVGWYATRIGCVPVDRGRKGRAVAQMIEGVNAGRGTRPGQLVIYPQGTRTAPGADLPYKTGAAILYEQLSEPCVPVATNVGVFWPRSGLRRSPGLGVVEFLEPIAPGLDREAFIEELRDRIETRSDALMAEAGWTAPLPPPARDPAP</sequence>
<keyword evidence="5" id="KW-1133">Transmembrane helix</keyword>
<evidence type="ECO:0000256" key="2">
    <source>
        <dbReference type="ARBA" id="ARBA00022679"/>
    </source>
</evidence>
<feature type="region of interest" description="Disordered" evidence="4">
    <location>
        <begin position="1"/>
        <end position="26"/>
    </location>
</feature>